<evidence type="ECO:0000256" key="1">
    <source>
        <dbReference type="ARBA" id="ARBA00006484"/>
    </source>
</evidence>
<dbReference type="Gene3D" id="3.40.50.720">
    <property type="entry name" value="NAD(P)-binding Rossmann-like Domain"/>
    <property type="match status" value="1"/>
</dbReference>
<evidence type="ECO:0000256" key="3">
    <source>
        <dbReference type="ARBA" id="ARBA00023002"/>
    </source>
</evidence>
<evidence type="ECO:0000313" key="5">
    <source>
        <dbReference type="Proteomes" id="UP000658127"/>
    </source>
</evidence>
<dbReference type="InterPro" id="IPR045313">
    <property type="entry name" value="CBR1-like"/>
</dbReference>
<dbReference type="InterPro" id="IPR020904">
    <property type="entry name" value="Sc_DH/Rdtase_CS"/>
</dbReference>
<dbReference type="SUPFAM" id="SSF51735">
    <property type="entry name" value="NAD(P)-binding Rossmann-fold domains"/>
    <property type="match status" value="1"/>
</dbReference>
<sequence>MTKTIALVTGANKGLGRETVRRLAGSGWRVYLAARDTARGEAAAAEFTAAGLDVRFVALDVTSDDSVAAAADTVKAEAGRLDVLINNAAIGGPRTAPGDTRPDDLREVFETNVFGPIRVTGAFLPLLRLSQHPRIVMVSSGIGSIATITDPKWAGLLPPALGYPSTKAALNMLTVMYASELDGMKVNAVDPGYTATDLNGHSGFQTVTEGTDAIVAMATVDRDGPSGGFFDRAGATSW</sequence>
<dbReference type="InterPro" id="IPR036291">
    <property type="entry name" value="NAD(P)-bd_dom_sf"/>
</dbReference>
<dbReference type="PANTHER" id="PTHR43490:SF99">
    <property type="entry name" value="SHORT-CHAIN DEHYDROGENASE_REDUCTASE"/>
    <property type="match status" value="1"/>
</dbReference>
<evidence type="ECO:0000313" key="4">
    <source>
        <dbReference type="EMBL" id="GGN75971.1"/>
    </source>
</evidence>
<dbReference type="EMBL" id="BMNE01000002">
    <property type="protein sequence ID" value="GGN75971.1"/>
    <property type="molecule type" value="Genomic_DNA"/>
</dbReference>
<keyword evidence="2" id="KW-0521">NADP</keyword>
<name>A0ABQ2KAZ1_9NOCA</name>
<organism evidence="4 5">
    <name type="scientific">Nocardia rhizosphaerihabitans</name>
    <dbReference type="NCBI Taxonomy" id="1691570"/>
    <lineage>
        <taxon>Bacteria</taxon>
        <taxon>Bacillati</taxon>
        <taxon>Actinomycetota</taxon>
        <taxon>Actinomycetes</taxon>
        <taxon>Mycobacteriales</taxon>
        <taxon>Nocardiaceae</taxon>
        <taxon>Nocardia</taxon>
    </lineage>
</organism>
<dbReference type="RefSeq" id="WP_189026463.1">
    <property type="nucleotide sequence ID" value="NZ_BMNE01000002.1"/>
</dbReference>
<keyword evidence="3" id="KW-0560">Oxidoreductase</keyword>
<dbReference type="Pfam" id="PF00106">
    <property type="entry name" value="adh_short"/>
    <property type="match status" value="1"/>
</dbReference>
<dbReference type="PROSITE" id="PS00061">
    <property type="entry name" value="ADH_SHORT"/>
    <property type="match status" value="1"/>
</dbReference>
<reference evidence="5" key="1">
    <citation type="journal article" date="2019" name="Int. J. Syst. Evol. Microbiol.">
        <title>The Global Catalogue of Microorganisms (GCM) 10K type strain sequencing project: providing services to taxonomists for standard genome sequencing and annotation.</title>
        <authorList>
            <consortium name="The Broad Institute Genomics Platform"/>
            <consortium name="The Broad Institute Genome Sequencing Center for Infectious Disease"/>
            <person name="Wu L."/>
            <person name="Ma J."/>
        </authorList>
    </citation>
    <scope>NUCLEOTIDE SEQUENCE [LARGE SCALE GENOMIC DNA]</scope>
    <source>
        <strain evidence="5">CGMCC 4.7329</strain>
    </source>
</reference>
<dbReference type="CDD" id="cd05324">
    <property type="entry name" value="carb_red_PTCR-like_SDR_c"/>
    <property type="match status" value="1"/>
</dbReference>
<comment type="similarity">
    <text evidence="1">Belongs to the short-chain dehydrogenases/reductases (SDR) family.</text>
</comment>
<protein>
    <submittedName>
        <fullName evidence="4">Short-chain dehydrogenase</fullName>
    </submittedName>
</protein>
<dbReference type="InterPro" id="IPR002347">
    <property type="entry name" value="SDR_fam"/>
</dbReference>
<dbReference type="PRINTS" id="PR00081">
    <property type="entry name" value="GDHRDH"/>
</dbReference>
<gene>
    <name evidence="4" type="ORF">GCM10011610_20820</name>
</gene>
<proteinExistence type="inferred from homology"/>
<dbReference type="Proteomes" id="UP000658127">
    <property type="component" value="Unassembled WGS sequence"/>
</dbReference>
<accession>A0ABQ2KAZ1</accession>
<evidence type="ECO:0000256" key="2">
    <source>
        <dbReference type="ARBA" id="ARBA00022857"/>
    </source>
</evidence>
<keyword evidence="5" id="KW-1185">Reference proteome</keyword>
<dbReference type="PANTHER" id="PTHR43490">
    <property type="entry name" value="(+)-NEOMENTHOL DEHYDROGENASE"/>
    <property type="match status" value="1"/>
</dbReference>
<comment type="caution">
    <text evidence="4">The sequence shown here is derived from an EMBL/GenBank/DDBJ whole genome shotgun (WGS) entry which is preliminary data.</text>
</comment>